<name>A0ACC3Z368_COLTU</name>
<comment type="caution">
    <text evidence="1">The sequence shown here is derived from an EMBL/GenBank/DDBJ whole genome shotgun (WGS) entry which is preliminary data.</text>
</comment>
<dbReference type="EMBL" id="VUJX02000003">
    <property type="protein sequence ID" value="KAL0938543.1"/>
    <property type="molecule type" value="Genomic_DNA"/>
</dbReference>
<evidence type="ECO:0000313" key="1">
    <source>
        <dbReference type="EMBL" id="KAL0938543.1"/>
    </source>
</evidence>
<sequence length="113" mass="12565">MEKRTDFSRASYSCYDAPIRASSQRITEGIRYLRAVKGRPRAGPNQKGRVSCSYGAGIWWVNRVTSTTKTLASFGSIADGAQHLMNRCRFGASVGGITTHPTRWEVQVYRTSC</sequence>
<keyword evidence="2" id="KW-1185">Reference proteome</keyword>
<dbReference type="Proteomes" id="UP000805649">
    <property type="component" value="Unassembled WGS sequence"/>
</dbReference>
<evidence type="ECO:0000313" key="2">
    <source>
        <dbReference type="Proteomes" id="UP000805649"/>
    </source>
</evidence>
<protein>
    <submittedName>
        <fullName evidence="1">Uncharacterized protein</fullName>
    </submittedName>
</protein>
<gene>
    <name evidence="1" type="ORF">CTRU02_205153</name>
</gene>
<accession>A0ACC3Z368</accession>
<organism evidence="1 2">
    <name type="scientific">Colletotrichum truncatum</name>
    <name type="common">Anthracnose fungus</name>
    <name type="synonym">Colletotrichum capsici</name>
    <dbReference type="NCBI Taxonomy" id="5467"/>
    <lineage>
        <taxon>Eukaryota</taxon>
        <taxon>Fungi</taxon>
        <taxon>Dikarya</taxon>
        <taxon>Ascomycota</taxon>
        <taxon>Pezizomycotina</taxon>
        <taxon>Sordariomycetes</taxon>
        <taxon>Hypocreomycetidae</taxon>
        <taxon>Glomerellales</taxon>
        <taxon>Glomerellaceae</taxon>
        <taxon>Colletotrichum</taxon>
        <taxon>Colletotrichum truncatum species complex</taxon>
    </lineage>
</organism>
<proteinExistence type="predicted"/>
<reference evidence="1 2" key="1">
    <citation type="journal article" date="2020" name="Phytopathology">
        <title>Genome Sequence Resources of Colletotrichum truncatum, C. plurivorum, C. musicola, and C. sojae: Four Species Pathogenic to Soybean (Glycine max).</title>
        <authorList>
            <person name="Rogerio F."/>
            <person name="Boufleur T.R."/>
            <person name="Ciampi-Guillardi M."/>
            <person name="Sukno S.A."/>
            <person name="Thon M.R."/>
            <person name="Massola Junior N.S."/>
            <person name="Baroncelli R."/>
        </authorList>
    </citation>
    <scope>NUCLEOTIDE SEQUENCE [LARGE SCALE GENOMIC DNA]</scope>
    <source>
        <strain evidence="1 2">CMES1059</strain>
    </source>
</reference>